<evidence type="ECO:0000313" key="3">
    <source>
        <dbReference type="Proteomes" id="UP000053354"/>
    </source>
</evidence>
<dbReference type="Gene3D" id="3.40.50.2000">
    <property type="entry name" value="Glycogen Phosphorylase B"/>
    <property type="match status" value="1"/>
</dbReference>
<dbReference type="SUPFAM" id="SSF53756">
    <property type="entry name" value="UDP-Glycosyltransferase/glycogen phosphorylase"/>
    <property type="match status" value="1"/>
</dbReference>
<protein>
    <recommendedName>
        <fullName evidence="1">Glycosyl transferase family 1 domain-containing protein</fullName>
    </recommendedName>
</protein>
<dbReference type="STRING" id="1302659.I858_011175"/>
<organism evidence="2 3">
    <name type="scientific">Planococcus versutus</name>
    <dbReference type="NCBI Taxonomy" id="1302659"/>
    <lineage>
        <taxon>Bacteria</taxon>
        <taxon>Bacillati</taxon>
        <taxon>Bacillota</taxon>
        <taxon>Bacilli</taxon>
        <taxon>Bacillales</taxon>
        <taxon>Caryophanaceae</taxon>
        <taxon>Planococcus</taxon>
    </lineage>
</organism>
<evidence type="ECO:0000259" key="1">
    <source>
        <dbReference type="Pfam" id="PF00534"/>
    </source>
</evidence>
<reference evidence="2" key="1">
    <citation type="submission" date="2016-10" db="EMBL/GenBank/DDBJ databases">
        <authorList>
            <person name="See-Too W.S."/>
        </authorList>
    </citation>
    <scope>NUCLEOTIDE SEQUENCE</scope>
    <source>
        <strain evidence="2">L10.15</strain>
    </source>
</reference>
<dbReference type="OrthoDB" id="6385861at2"/>
<dbReference type="Proteomes" id="UP000053354">
    <property type="component" value="Chromosome"/>
</dbReference>
<feature type="domain" description="Glycosyl transferase family 1" evidence="1">
    <location>
        <begin position="176"/>
        <end position="265"/>
    </location>
</feature>
<keyword evidence="3" id="KW-1185">Reference proteome</keyword>
<proteinExistence type="predicted"/>
<dbReference type="EMBL" id="CP016540">
    <property type="protein sequence ID" value="ANU27549.1"/>
    <property type="molecule type" value="Genomic_DNA"/>
</dbReference>
<dbReference type="KEGG" id="pll:I858_011175"/>
<gene>
    <name evidence="2" type="ORF">I858_011175</name>
</gene>
<sequence>MKGLFIYYKDISKSKVSGIDKKVKSQINVFNQEKLNFSFSINSSSGGAIEKLLYRFPFFNTFQKWEYKNEYDNIDYLYLRRPAAFTKYTINVLKLIKKRNPSIKIVLEIPTYPYDKELTINKKNIPLLIKDRHNRKKLAGIVDRIATLTGDKELFDIPTLKFENGVDLSSISMKKPTVKNGTVNLIAVAMYAEWHGYDRILESIGQYYSSGGKREVVFHLVGNGSETQKYKTIVKKYNIEKNVIFYGEMSGEELDRVYDKSDIAVDVFGMYRKNNTISYSLKSREYLAKGLPIISGCKIDLFENHNIKYFKEFSNDSSKVPLESIFDFYDDIYSQEKSPLEIITEIREFAEKTCGMNSAMKNVTDYFKEKI</sequence>
<dbReference type="RefSeq" id="WP_049695185.1">
    <property type="nucleotide sequence ID" value="NZ_CP016540.2"/>
</dbReference>
<evidence type="ECO:0000313" key="2">
    <source>
        <dbReference type="EMBL" id="ANU27549.1"/>
    </source>
</evidence>
<dbReference type="Pfam" id="PF00534">
    <property type="entry name" value="Glycos_transf_1"/>
    <property type="match status" value="1"/>
</dbReference>
<dbReference type="InterPro" id="IPR001296">
    <property type="entry name" value="Glyco_trans_1"/>
</dbReference>
<dbReference type="GO" id="GO:0016757">
    <property type="term" value="F:glycosyltransferase activity"/>
    <property type="evidence" value="ECO:0007669"/>
    <property type="project" value="InterPro"/>
</dbReference>
<dbReference type="AlphaFoldDB" id="A0A1B1S323"/>
<accession>A0A1B1S323</accession>
<name>A0A1B1S323_9BACL</name>